<dbReference type="InterPro" id="IPR012677">
    <property type="entry name" value="Nucleotide-bd_a/b_plait_sf"/>
</dbReference>
<dbReference type="InterPro" id="IPR035979">
    <property type="entry name" value="RBD_domain_sf"/>
</dbReference>
<dbReference type="Pfam" id="PF00076">
    <property type="entry name" value="RRM_1"/>
    <property type="match status" value="1"/>
</dbReference>
<dbReference type="InterPro" id="IPR000504">
    <property type="entry name" value="RRM_dom"/>
</dbReference>
<evidence type="ECO:0000313" key="5">
    <source>
        <dbReference type="Proteomes" id="UP000253664"/>
    </source>
</evidence>
<dbReference type="GO" id="GO:0003723">
    <property type="term" value="F:RNA binding"/>
    <property type="evidence" value="ECO:0007669"/>
    <property type="project" value="UniProtKB-UniRule"/>
</dbReference>
<dbReference type="Gene3D" id="3.30.70.330">
    <property type="match status" value="1"/>
</dbReference>
<dbReference type="PANTHER" id="PTHR48037:SF1">
    <property type="entry name" value="RRM DOMAIN-CONTAINING PROTEIN"/>
    <property type="match status" value="1"/>
</dbReference>
<dbReference type="OrthoDB" id="407442at2759"/>
<dbReference type="AlphaFoldDB" id="A0A367LSH4"/>
<dbReference type="PROSITE" id="PS50102">
    <property type="entry name" value="RRM"/>
    <property type="match status" value="1"/>
</dbReference>
<reference evidence="4 5" key="1">
    <citation type="journal article" date="2015" name="BMC Genomics">
        <title>Insights from the genome of Ophiocordyceps polyrhachis-furcata to pathogenicity and host specificity in insect fungi.</title>
        <authorList>
            <person name="Wichadakul D."/>
            <person name="Kobmoo N."/>
            <person name="Ingsriswang S."/>
            <person name="Tangphatsornruang S."/>
            <person name="Chantasingh D."/>
            <person name="Luangsa-ard J.J."/>
            <person name="Eurwilaichitr L."/>
        </authorList>
    </citation>
    <scope>NUCLEOTIDE SEQUENCE [LARGE SCALE GENOMIC DNA]</scope>
    <source>
        <strain evidence="4 5">BCC 54312</strain>
    </source>
</reference>
<dbReference type="SUPFAM" id="SSF54928">
    <property type="entry name" value="RNA-binding domain, RBD"/>
    <property type="match status" value="1"/>
</dbReference>
<comment type="caution">
    <text evidence="4">The sequence shown here is derived from an EMBL/GenBank/DDBJ whole genome shotgun (WGS) entry which is preliminary data.</text>
</comment>
<organism evidence="4 5">
    <name type="scientific">Ophiocordyceps polyrhachis-furcata BCC 54312</name>
    <dbReference type="NCBI Taxonomy" id="1330021"/>
    <lineage>
        <taxon>Eukaryota</taxon>
        <taxon>Fungi</taxon>
        <taxon>Dikarya</taxon>
        <taxon>Ascomycota</taxon>
        <taxon>Pezizomycotina</taxon>
        <taxon>Sordariomycetes</taxon>
        <taxon>Hypocreomycetidae</taxon>
        <taxon>Hypocreales</taxon>
        <taxon>Ophiocordycipitaceae</taxon>
        <taxon>Ophiocordyceps</taxon>
    </lineage>
</organism>
<evidence type="ECO:0000256" key="1">
    <source>
        <dbReference type="PROSITE-ProRule" id="PRU00176"/>
    </source>
</evidence>
<feature type="domain" description="RRM" evidence="3">
    <location>
        <begin position="9"/>
        <end position="90"/>
    </location>
</feature>
<feature type="region of interest" description="Disordered" evidence="2">
    <location>
        <begin position="115"/>
        <end position="152"/>
    </location>
</feature>
<dbReference type="STRING" id="1330021.A0A367LSH4"/>
<proteinExistence type="predicted"/>
<name>A0A367LSH4_9HYPO</name>
<accession>A0A367LSH4</accession>
<keyword evidence="1" id="KW-0694">RNA-binding</keyword>
<evidence type="ECO:0000259" key="3">
    <source>
        <dbReference type="PROSITE" id="PS50102"/>
    </source>
</evidence>
<evidence type="ECO:0000313" key="4">
    <source>
        <dbReference type="EMBL" id="RCI17368.1"/>
    </source>
</evidence>
<protein>
    <recommendedName>
        <fullName evidence="3">RRM domain-containing protein</fullName>
    </recommendedName>
</protein>
<sequence length="152" mass="16479">MTEATRWKATVFVGGLSQVVTSNHIFDAFIPFGEIVEVQLPKPTSQDSTDSHRGFAYVEFEDSADAEEAINNMHLSELFGRILKVSRAKPPKSADEGLGSKKALWEQESWLAENAGEKNDDLSIGQVAMIEDSSADPMQGLEGLDVAGPKPA</sequence>
<dbReference type="EMBL" id="LKCN02000001">
    <property type="protein sequence ID" value="RCI17368.1"/>
    <property type="molecule type" value="Genomic_DNA"/>
</dbReference>
<dbReference type="PANTHER" id="PTHR48037">
    <property type="entry name" value="ATPASE E1"/>
    <property type="match status" value="1"/>
</dbReference>
<dbReference type="Proteomes" id="UP000253664">
    <property type="component" value="Unassembled WGS sequence"/>
</dbReference>
<gene>
    <name evidence="4" type="ORF">L249_2400</name>
</gene>
<evidence type="ECO:0000256" key="2">
    <source>
        <dbReference type="SAM" id="MobiDB-lite"/>
    </source>
</evidence>
<keyword evidence="5" id="KW-1185">Reference proteome</keyword>
<dbReference type="SMART" id="SM00360">
    <property type="entry name" value="RRM"/>
    <property type="match status" value="1"/>
</dbReference>